<organism evidence="1 2">
    <name type="scientific">Flavobacterium piscisymbiosum</name>
    <dbReference type="NCBI Taxonomy" id="2893753"/>
    <lineage>
        <taxon>Bacteria</taxon>
        <taxon>Pseudomonadati</taxon>
        <taxon>Bacteroidota</taxon>
        <taxon>Flavobacteriia</taxon>
        <taxon>Flavobacteriales</taxon>
        <taxon>Flavobacteriaceae</taxon>
        <taxon>Flavobacterium</taxon>
    </lineage>
</organism>
<keyword evidence="2" id="KW-1185">Reference proteome</keyword>
<sequence>MSNSKLDRLQFLLDKKKFADSEWDNRGLIPSDSDLCEYMESRFNSCLSSLIILVKSDSSLEILNKELNKGLKSFERFKFDTEEREFICDIFYAISKEIEIDFKNELNIWLYGNFLAYVFRISSFFKVKEKILEILSQNCIKCNSNLETFILARENTILDSDFLIVRCRSCRELNLIDNGPNVRQLRFGEYELVEQLPKSNYDLEGAKIRLKQLQFFRK</sequence>
<protein>
    <submittedName>
        <fullName evidence="1">DUF4844 domain-containing protein</fullName>
    </submittedName>
</protein>
<reference evidence="1" key="1">
    <citation type="submission" date="2021-11" db="EMBL/GenBank/DDBJ databases">
        <title>Description of novel Flavobacterium species.</title>
        <authorList>
            <person name="Saticioglu I.B."/>
            <person name="Ay H."/>
            <person name="Altun S."/>
            <person name="Duman M."/>
        </authorList>
    </citation>
    <scope>NUCLEOTIDE SEQUENCE</scope>
    <source>
        <strain evidence="1">F-30</strain>
    </source>
</reference>
<comment type="caution">
    <text evidence="1">The sequence shown here is derived from an EMBL/GenBank/DDBJ whole genome shotgun (WGS) entry which is preliminary data.</text>
</comment>
<proteinExistence type="predicted"/>
<dbReference type="EMBL" id="JAJJMM010000001">
    <property type="protein sequence ID" value="MCC9061882.1"/>
    <property type="molecule type" value="Genomic_DNA"/>
</dbReference>
<name>A0ABS8MAI0_9FLAO</name>
<dbReference type="Proteomes" id="UP001430679">
    <property type="component" value="Unassembled WGS sequence"/>
</dbReference>
<dbReference type="InterPro" id="IPR038360">
    <property type="entry name" value="DUF4844_sf"/>
</dbReference>
<evidence type="ECO:0000313" key="2">
    <source>
        <dbReference type="Proteomes" id="UP001430679"/>
    </source>
</evidence>
<dbReference type="RefSeq" id="WP_230033219.1">
    <property type="nucleotide sequence ID" value="NZ_JAJJMM010000001.1"/>
</dbReference>
<dbReference type="Gene3D" id="1.20.1480.40">
    <property type="entry name" value="Uncharacterised protein PF16133, DUF4844"/>
    <property type="match status" value="1"/>
</dbReference>
<accession>A0ABS8MAI0</accession>
<evidence type="ECO:0000313" key="1">
    <source>
        <dbReference type="EMBL" id="MCC9061882.1"/>
    </source>
</evidence>
<gene>
    <name evidence="1" type="ORF">LNP81_02605</name>
</gene>